<sequence>QCRFFCSVANQWGYDIVAGIVGEYTYCRWIHPHVGASLRDVSGVVYATNTACSLRDIAA</sequence>
<feature type="non-terminal residue" evidence="1">
    <location>
        <position position="1"/>
    </location>
</feature>
<keyword evidence="2" id="KW-1185">Reference proteome</keyword>
<evidence type="ECO:0000313" key="2">
    <source>
        <dbReference type="Proteomes" id="UP000714420"/>
    </source>
</evidence>
<protein>
    <submittedName>
        <fullName evidence="1">Uncharacterized protein</fullName>
    </submittedName>
</protein>
<gene>
    <name evidence="1" type="ORF">HPS56_13155</name>
</gene>
<dbReference type="RefSeq" id="WP_172277568.1">
    <property type="nucleotide sequence ID" value="NZ_CASHFH010000027.1"/>
</dbReference>
<dbReference type="EMBL" id="JABKKF010000021">
    <property type="protein sequence ID" value="NPD93259.1"/>
    <property type="molecule type" value="Genomic_DNA"/>
</dbReference>
<evidence type="ECO:0000313" key="1">
    <source>
        <dbReference type="EMBL" id="NPD93259.1"/>
    </source>
</evidence>
<name>A0ABX2AQ00_9BACT</name>
<dbReference type="Proteomes" id="UP000714420">
    <property type="component" value="Unassembled WGS sequence"/>
</dbReference>
<reference evidence="1 2" key="1">
    <citation type="submission" date="2020-05" db="EMBL/GenBank/DDBJ databases">
        <title>Distinct polysaccharide utilization as determinants for interspecies competition between intestinal Prevotella spp.</title>
        <authorList>
            <person name="Galvez E.J.C."/>
            <person name="Iljazovic A."/>
            <person name="Strowig T."/>
        </authorList>
    </citation>
    <scope>NUCLEOTIDE SEQUENCE [LARGE SCALE GENOMIC DNA]</scope>
    <source>
        <strain evidence="1 2">PMUR</strain>
    </source>
</reference>
<proteinExistence type="predicted"/>
<comment type="caution">
    <text evidence="1">The sequence shown here is derived from an EMBL/GenBank/DDBJ whole genome shotgun (WGS) entry which is preliminary data.</text>
</comment>
<organism evidence="1 2">
    <name type="scientific">Xylanibacter muris</name>
    <dbReference type="NCBI Taxonomy" id="2736290"/>
    <lineage>
        <taxon>Bacteria</taxon>
        <taxon>Pseudomonadati</taxon>
        <taxon>Bacteroidota</taxon>
        <taxon>Bacteroidia</taxon>
        <taxon>Bacteroidales</taxon>
        <taxon>Prevotellaceae</taxon>
        <taxon>Xylanibacter</taxon>
    </lineage>
</organism>
<accession>A0ABX2AQ00</accession>